<evidence type="ECO:0000313" key="4">
    <source>
        <dbReference type="Proteomes" id="UP000007648"/>
    </source>
</evidence>
<dbReference type="InterPro" id="IPR000602">
    <property type="entry name" value="Glyco_hydro_38_N"/>
</dbReference>
<keyword evidence="4" id="KW-1185">Reference proteome</keyword>
<dbReference type="GeneTree" id="ENSGT01030000234638"/>
<evidence type="ECO:0000256" key="1">
    <source>
        <dbReference type="SAM" id="SignalP"/>
    </source>
</evidence>
<dbReference type="PANTHER" id="PTHR11607">
    <property type="entry name" value="ALPHA-MANNOSIDASE"/>
    <property type="match status" value="1"/>
</dbReference>
<reference evidence="3 4" key="1">
    <citation type="journal article" date="2011" name="Proc. Natl. Acad. Sci. U.S.A.">
        <title>Genetic diversity and population structure of the endangered marsupial Sarcophilus harrisii (Tasmanian devil).</title>
        <authorList>
            <person name="Miller W."/>
            <person name="Hayes V.M."/>
            <person name="Ratan A."/>
            <person name="Petersen D.C."/>
            <person name="Wittekindt N.E."/>
            <person name="Miller J."/>
            <person name="Walenz B."/>
            <person name="Knight J."/>
            <person name="Qi J."/>
            <person name="Zhao F."/>
            <person name="Wang Q."/>
            <person name="Bedoya-Reina O.C."/>
            <person name="Katiyar N."/>
            <person name="Tomsho L.P."/>
            <person name="Kasson L.M."/>
            <person name="Hardie R.A."/>
            <person name="Woodbridge P."/>
            <person name="Tindall E.A."/>
            <person name="Bertelsen M.F."/>
            <person name="Dixon D."/>
            <person name="Pyecroft S."/>
            <person name="Helgen K.M."/>
            <person name="Lesk A.M."/>
            <person name="Pringle T.H."/>
            <person name="Patterson N."/>
            <person name="Zhang Y."/>
            <person name="Kreiss A."/>
            <person name="Woods G.M."/>
            <person name="Jones M.E."/>
            <person name="Schuster S.C."/>
        </authorList>
    </citation>
    <scope>NUCLEOTIDE SEQUENCE [LARGE SCALE GENOMIC DNA]</scope>
</reference>
<reference evidence="3" key="3">
    <citation type="submission" date="2025-09" db="UniProtKB">
        <authorList>
            <consortium name="Ensembl"/>
        </authorList>
    </citation>
    <scope>IDENTIFICATION</scope>
</reference>
<evidence type="ECO:0000259" key="2">
    <source>
        <dbReference type="Pfam" id="PF01074"/>
    </source>
</evidence>
<dbReference type="Pfam" id="PF01074">
    <property type="entry name" value="Glyco_hydro_38N"/>
    <property type="match status" value="1"/>
</dbReference>
<dbReference type="GO" id="GO:0005764">
    <property type="term" value="C:lysosome"/>
    <property type="evidence" value="ECO:0007669"/>
    <property type="project" value="TreeGrafter"/>
</dbReference>
<dbReference type="PANTHER" id="PTHR11607:SF28">
    <property type="entry name" value="EPIDIDYMIS-SPECIFIC ALPHA-MANNOSIDASE"/>
    <property type="match status" value="1"/>
</dbReference>
<feature type="domain" description="Glycoside hydrolase family 38 N-terminal" evidence="2">
    <location>
        <begin position="36"/>
        <end position="258"/>
    </location>
</feature>
<dbReference type="Proteomes" id="UP000007648">
    <property type="component" value="Unassembled WGS sequence"/>
</dbReference>
<dbReference type="InterPro" id="IPR050843">
    <property type="entry name" value="Glycosyl_Hydrlase_38"/>
</dbReference>
<dbReference type="Gene3D" id="3.20.110.10">
    <property type="entry name" value="Glycoside hydrolase 38, N terminal domain"/>
    <property type="match status" value="1"/>
</dbReference>
<dbReference type="Ensembl" id="ENSSHAT00000040504.1">
    <property type="protein sequence ID" value="ENSSHAP00000041589.1"/>
    <property type="gene ID" value="ENSSHAG00000000132.2"/>
</dbReference>
<reference evidence="3" key="2">
    <citation type="submission" date="2025-08" db="UniProtKB">
        <authorList>
            <consortium name="Ensembl"/>
        </authorList>
    </citation>
    <scope>IDENTIFICATION</scope>
</reference>
<dbReference type="SUPFAM" id="SSF88713">
    <property type="entry name" value="Glycoside hydrolase/deacetylase"/>
    <property type="match status" value="1"/>
</dbReference>
<name>A0A7N4PPG6_SARHA</name>
<dbReference type="InterPro" id="IPR027291">
    <property type="entry name" value="Glyco_hydro_38_N_sf"/>
</dbReference>
<proteinExistence type="predicted"/>
<keyword evidence="1" id="KW-0732">Signal</keyword>
<sequence length="317" mass="36397">MRLPAWLPLLWLLSLWLLLSPRAKGLRGREPGRLRAFVVPHSHMDVGWVYTVQESMQAYAANVYTSVTEELSRGKQRKFIAVEQEFFRLWWSRVATDIQKQQVHQLVKEGRLEFIIGGQVMHDEAVTHIDDQILQLTEGHGFLYETFGVRPQFSWHVDPFGASAATPTLFSLAGFNAHLISRIDYDLKEDMQKAKKLQFVWRGSPSLAESQEIFTHVMDQYSYCTPSYLPFSNSFPSAFFLQKSSSEQKKQSREIMHLFLQCPLCNSNPMQSTALVYYPPPHPSLPRERAAVVTSSLAKGHHSLPRVGSFKILRWMA</sequence>
<protein>
    <submittedName>
        <fullName evidence="3">Mannosidase alpha class 2B member 2</fullName>
    </submittedName>
</protein>
<feature type="chain" id="PRO_5029648972" evidence="1">
    <location>
        <begin position="26"/>
        <end position="317"/>
    </location>
</feature>
<dbReference type="InterPro" id="IPR011330">
    <property type="entry name" value="Glyco_hydro/deAcase_b/a-brl"/>
</dbReference>
<organism evidence="3 4">
    <name type="scientific">Sarcophilus harrisii</name>
    <name type="common">Tasmanian devil</name>
    <name type="synonym">Sarcophilus laniarius</name>
    <dbReference type="NCBI Taxonomy" id="9305"/>
    <lineage>
        <taxon>Eukaryota</taxon>
        <taxon>Metazoa</taxon>
        <taxon>Chordata</taxon>
        <taxon>Craniata</taxon>
        <taxon>Vertebrata</taxon>
        <taxon>Euteleostomi</taxon>
        <taxon>Mammalia</taxon>
        <taxon>Metatheria</taxon>
        <taxon>Dasyuromorphia</taxon>
        <taxon>Dasyuridae</taxon>
        <taxon>Sarcophilus</taxon>
    </lineage>
</organism>
<dbReference type="AlphaFoldDB" id="A0A7N4PPG6"/>
<feature type="signal peptide" evidence="1">
    <location>
        <begin position="1"/>
        <end position="25"/>
    </location>
</feature>
<accession>A0A7N4PPG6</accession>
<gene>
    <name evidence="3" type="primary">MAN2B2</name>
</gene>
<evidence type="ECO:0000313" key="3">
    <source>
        <dbReference type="Ensembl" id="ENSSHAP00000041589.1"/>
    </source>
</evidence>
<dbReference type="GO" id="GO:0006013">
    <property type="term" value="P:mannose metabolic process"/>
    <property type="evidence" value="ECO:0007669"/>
    <property type="project" value="InterPro"/>
</dbReference>
<dbReference type="GO" id="GO:0004559">
    <property type="term" value="F:alpha-mannosidase activity"/>
    <property type="evidence" value="ECO:0007669"/>
    <property type="project" value="InterPro"/>
</dbReference>